<reference evidence="4" key="1">
    <citation type="journal article" date="2020" name="Stud. Mycol.">
        <title>101 Dothideomycetes genomes: a test case for predicting lifestyles and emergence of pathogens.</title>
        <authorList>
            <person name="Haridas S."/>
            <person name="Albert R."/>
            <person name="Binder M."/>
            <person name="Bloem J."/>
            <person name="Labutti K."/>
            <person name="Salamov A."/>
            <person name="Andreopoulos B."/>
            <person name="Baker S."/>
            <person name="Barry K."/>
            <person name="Bills G."/>
            <person name="Bluhm B."/>
            <person name="Cannon C."/>
            <person name="Castanera R."/>
            <person name="Culley D."/>
            <person name="Daum C."/>
            <person name="Ezra D."/>
            <person name="Gonzalez J."/>
            <person name="Henrissat B."/>
            <person name="Kuo A."/>
            <person name="Liang C."/>
            <person name="Lipzen A."/>
            <person name="Lutzoni F."/>
            <person name="Magnuson J."/>
            <person name="Mondo S."/>
            <person name="Nolan M."/>
            <person name="Ohm R."/>
            <person name="Pangilinan J."/>
            <person name="Park H.-J."/>
            <person name="Ramirez L."/>
            <person name="Alfaro M."/>
            <person name="Sun H."/>
            <person name="Tritt A."/>
            <person name="Yoshinaga Y."/>
            <person name="Zwiers L.-H."/>
            <person name="Turgeon B."/>
            <person name="Goodwin S."/>
            <person name="Spatafora J."/>
            <person name="Crous P."/>
            <person name="Grigoriev I."/>
        </authorList>
    </citation>
    <scope>NUCLEOTIDE SEQUENCE</scope>
    <source>
        <strain evidence="4">CBS 130266</strain>
    </source>
</reference>
<feature type="compositionally biased region" description="Basic and acidic residues" evidence="1">
    <location>
        <begin position="594"/>
        <end position="604"/>
    </location>
</feature>
<organism evidence="4 5">
    <name type="scientific">Tothia fuscella</name>
    <dbReference type="NCBI Taxonomy" id="1048955"/>
    <lineage>
        <taxon>Eukaryota</taxon>
        <taxon>Fungi</taxon>
        <taxon>Dikarya</taxon>
        <taxon>Ascomycota</taxon>
        <taxon>Pezizomycotina</taxon>
        <taxon>Dothideomycetes</taxon>
        <taxon>Pleosporomycetidae</taxon>
        <taxon>Venturiales</taxon>
        <taxon>Cylindrosympodiaceae</taxon>
        <taxon>Tothia</taxon>
    </lineage>
</organism>
<sequence>MTLTHLSPQQLHALFDILTHHQTYNEIQKFKDPKAIQNYGPPFDPKTSSPSSSPILQTLLYRFVLELPGVKDVTPDFWEKRCQSLVEKLAAAELSESYDKGTIGSRRTLATAISTLLEYPARGVYGGLGRKIDNSKAPEEYDLSEPEDVLEAWDAFAQELVHGEMIEHIFATIAETDKLEEQTSLVQAAHEYLVINLASFLHYTMVLSPDGPYIARVTENINKLVPYGLIRQTLKIGNAASMINGMLKLLLTKLSVNSITSYFRLTNYSDDGMNLLQQIASTVITWDVSELQKQTTKIEKENDGPSKDHVEAIKGYMKKTRKEREQLRLASQKDNKSIVAAIFADSGLPVDITDAQHAQALDYFSIQLSIRDRDELSKVICYSQPDLITQSVRDIVSAYDPILRKVHSTVDLSASLTDFENFMADLVKLSRSVNGSDPSHSEPPSVVEFVQLLRKHQGASHRFMHQVAKKCPDVTHMYKEYVQSAAAQFRSETNQSEKPTKEPQLHSDAGSMSSSLQKMFTELPDESRQTVVDALDNQSAYLFALFCASRDRMRSAIEDDTKAPTGPGLYLPKWQQLLDSTPITPATLKGPVRNGRDSSVKEKNGGVGVERTAKSAKPLPDFLDSSDIPNPPDVGKVVELFGPKFHDLIAEKGKKLWTS</sequence>
<dbReference type="Pfam" id="PF12825">
    <property type="entry name" value="DUF3818"/>
    <property type="match status" value="2"/>
</dbReference>
<dbReference type="Proteomes" id="UP000800235">
    <property type="component" value="Unassembled WGS sequence"/>
</dbReference>
<evidence type="ECO:0000259" key="3">
    <source>
        <dbReference type="Pfam" id="PF12828"/>
    </source>
</evidence>
<evidence type="ECO:0000313" key="5">
    <source>
        <dbReference type="Proteomes" id="UP000800235"/>
    </source>
</evidence>
<feature type="region of interest" description="Disordered" evidence="1">
    <location>
        <begin position="488"/>
        <end position="514"/>
    </location>
</feature>
<comment type="caution">
    <text evidence="4">The sequence shown here is derived from an EMBL/GenBank/DDBJ whole genome shotgun (WGS) entry which is preliminary data.</text>
</comment>
<feature type="domain" description="PX" evidence="2">
    <location>
        <begin position="361"/>
        <end position="490"/>
    </location>
</feature>
<dbReference type="GO" id="GO:0035091">
    <property type="term" value="F:phosphatidylinositol binding"/>
    <property type="evidence" value="ECO:0007669"/>
    <property type="project" value="TreeGrafter"/>
</dbReference>
<dbReference type="PANTHER" id="PTHR47185:SF2">
    <property type="entry name" value="FUNGAL PROTEIN"/>
    <property type="match status" value="1"/>
</dbReference>
<dbReference type="EMBL" id="MU007022">
    <property type="protein sequence ID" value="KAF2433180.1"/>
    <property type="molecule type" value="Genomic_DNA"/>
</dbReference>
<protein>
    <submittedName>
        <fullName evidence="4">Uncharacterized protein</fullName>
    </submittedName>
</protein>
<evidence type="ECO:0000256" key="1">
    <source>
        <dbReference type="SAM" id="MobiDB-lite"/>
    </source>
</evidence>
<feature type="domain" description="PX-associated" evidence="3">
    <location>
        <begin position="4"/>
        <end position="121"/>
    </location>
</feature>
<dbReference type="InterPro" id="IPR047168">
    <property type="entry name" value="LEC1-like"/>
</dbReference>
<dbReference type="OrthoDB" id="2117459at2759"/>
<keyword evidence="5" id="KW-1185">Reference proteome</keyword>
<feature type="domain" description="PX" evidence="2">
    <location>
        <begin position="167"/>
        <end position="348"/>
    </location>
</feature>
<dbReference type="Pfam" id="PF12828">
    <property type="entry name" value="PXB"/>
    <property type="match status" value="1"/>
</dbReference>
<proteinExistence type="predicted"/>
<name>A0A9P4NVQ3_9PEZI</name>
<accession>A0A9P4NVQ3</accession>
<evidence type="ECO:0000259" key="2">
    <source>
        <dbReference type="Pfam" id="PF12825"/>
    </source>
</evidence>
<dbReference type="InterPro" id="IPR024554">
    <property type="entry name" value="LEC1-like_C"/>
</dbReference>
<dbReference type="AlphaFoldDB" id="A0A9P4NVQ3"/>
<evidence type="ECO:0000313" key="4">
    <source>
        <dbReference type="EMBL" id="KAF2433180.1"/>
    </source>
</evidence>
<dbReference type="PANTHER" id="PTHR47185">
    <property type="entry name" value="PX DOMAIN-CONTAINING PROTEIN YPR097W"/>
    <property type="match status" value="1"/>
</dbReference>
<gene>
    <name evidence="4" type="ORF">EJ08DRAFT_584187</name>
</gene>
<dbReference type="InterPro" id="IPR024555">
    <property type="entry name" value="PX-associated"/>
</dbReference>
<feature type="region of interest" description="Disordered" evidence="1">
    <location>
        <begin position="585"/>
        <end position="630"/>
    </location>
</feature>